<dbReference type="InterPro" id="IPR050267">
    <property type="entry name" value="Anti-sigma-factor_SerPK"/>
</dbReference>
<proteinExistence type="predicted"/>
<protein>
    <submittedName>
        <fullName evidence="4">ATP-binding protein</fullName>
    </submittedName>
</protein>
<dbReference type="OrthoDB" id="3473889at2"/>
<dbReference type="Pfam" id="PF13581">
    <property type="entry name" value="HATPase_c_2"/>
    <property type="match status" value="1"/>
</dbReference>
<evidence type="ECO:0000259" key="3">
    <source>
        <dbReference type="Pfam" id="PF13581"/>
    </source>
</evidence>
<evidence type="ECO:0000256" key="1">
    <source>
        <dbReference type="ARBA" id="ARBA00022527"/>
    </source>
</evidence>
<dbReference type="Gene3D" id="3.30.565.10">
    <property type="entry name" value="Histidine kinase-like ATPase, C-terminal domain"/>
    <property type="match status" value="1"/>
</dbReference>
<dbReference type="EMBL" id="SMKU01000323">
    <property type="protein sequence ID" value="TDD69366.1"/>
    <property type="molecule type" value="Genomic_DNA"/>
</dbReference>
<dbReference type="Proteomes" id="UP000294513">
    <property type="component" value="Unassembled WGS sequence"/>
</dbReference>
<keyword evidence="4" id="KW-0067">ATP-binding</keyword>
<feature type="domain" description="Histidine kinase/HSP90-like ATPase" evidence="3">
    <location>
        <begin position="35"/>
        <end position="157"/>
    </location>
</feature>
<keyword evidence="1" id="KW-0418">Kinase</keyword>
<reference evidence="4 5" key="1">
    <citation type="submission" date="2019-03" db="EMBL/GenBank/DDBJ databases">
        <title>Draft genome sequences of novel Actinobacteria.</title>
        <authorList>
            <person name="Sahin N."/>
            <person name="Ay H."/>
            <person name="Saygin H."/>
        </authorList>
    </citation>
    <scope>NUCLEOTIDE SEQUENCE [LARGE SCALE GENOMIC DNA]</scope>
    <source>
        <strain evidence="4 5">H3C3</strain>
    </source>
</reference>
<dbReference type="InterPro" id="IPR003594">
    <property type="entry name" value="HATPase_dom"/>
</dbReference>
<dbReference type="RefSeq" id="WP_131901977.1">
    <property type="nucleotide sequence ID" value="NZ_SMKU01000323.1"/>
</dbReference>
<dbReference type="AlphaFoldDB" id="A0A4R5ADM1"/>
<name>A0A4R5ADM1_9ACTN</name>
<dbReference type="PANTHER" id="PTHR35526:SF3">
    <property type="entry name" value="ANTI-SIGMA-F FACTOR RSBW"/>
    <property type="match status" value="1"/>
</dbReference>
<dbReference type="InterPro" id="IPR036890">
    <property type="entry name" value="HATPase_C_sf"/>
</dbReference>
<feature type="region of interest" description="Disordered" evidence="2">
    <location>
        <begin position="115"/>
        <end position="135"/>
    </location>
</feature>
<dbReference type="SUPFAM" id="SSF55874">
    <property type="entry name" value="ATPase domain of HSP90 chaperone/DNA topoisomerase II/histidine kinase"/>
    <property type="match status" value="1"/>
</dbReference>
<keyword evidence="1" id="KW-0808">Transferase</keyword>
<accession>A0A4R5ADM1</accession>
<keyword evidence="4" id="KW-0547">Nucleotide-binding</keyword>
<evidence type="ECO:0000313" key="4">
    <source>
        <dbReference type="EMBL" id="TDD69366.1"/>
    </source>
</evidence>
<feature type="region of interest" description="Disordered" evidence="2">
    <location>
        <begin position="1"/>
        <end position="27"/>
    </location>
</feature>
<organism evidence="4 5">
    <name type="scientific">Actinomadura rubrisoli</name>
    <dbReference type="NCBI Taxonomy" id="2530368"/>
    <lineage>
        <taxon>Bacteria</taxon>
        <taxon>Bacillati</taxon>
        <taxon>Actinomycetota</taxon>
        <taxon>Actinomycetes</taxon>
        <taxon>Streptosporangiales</taxon>
        <taxon>Thermomonosporaceae</taxon>
        <taxon>Actinomadura</taxon>
    </lineage>
</organism>
<evidence type="ECO:0000313" key="5">
    <source>
        <dbReference type="Proteomes" id="UP000294513"/>
    </source>
</evidence>
<dbReference type="GO" id="GO:0004674">
    <property type="term" value="F:protein serine/threonine kinase activity"/>
    <property type="evidence" value="ECO:0007669"/>
    <property type="project" value="UniProtKB-KW"/>
</dbReference>
<sequence>MSVPTTAVRPCQTVPTRRRPPRHDGGDCRDSVGLAALPVAIPLLRSFARAKLSAWGLESALGWQCRQVLSELATNAFDATGHPAPSDLDVSDDRTLAMILVQLRVSAGQLIAEVRDPSNDRPELATPGTDEEGGRGLRLAHSLANEWGWYPITRNDSKNTMTGKVVWASWLLAREEGNP</sequence>
<dbReference type="CDD" id="cd16936">
    <property type="entry name" value="HATPase_RsbW-like"/>
    <property type="match status" value="1"/>
</dbReference>
<gene>
    <name evidence="4" type="ORF">E1298_37565</name>
</gene>
<comment type="caution">
    <text evidence="4">The sequence shown here is derived from an EMBL/GenBank/DDBJ whole genome shotgun (WGS) entry which is preliminary data.</text>
</comment>
<keyword evidence="1" id="KW-0723">Serine/threonine-protein kinase</keyword>
<evidence type="ECO:0000256" key="2">
    <source>
        <dbReference type="SAM" id="MobiDB-lite"/>
    </source>
</evidence>
<dbReference type="PANTHER" id="PTHR35526">
    <property type="entry name" value="ANTI-SIGMA-F FACTOR RSBW-RELATED"/>
    <property type="match status" value="1"/>
</dbReference>
<dbReference type="GO" id="GO:0005524">
    <property type="term" value="F:ATP binding"/>
    <property type="evidence" value="ECO:0007669"/>
    <property type="project" value="UniProtKB-KW"/>
</dbReference>
<keyword evidence="5" id="KW-1185">Reference proteome</keyword>